<sequence length="141" mass="15417">MRWTDTGGSKASSTGHKLCYLVRVTDSTKEAIDWINPISEIQACARIDASDITGDNRLQNWAKVKGWNVVFHPIATGHPVIIAYAPADASGPVSGHMIEQRNLTPAEKVIKRACAQLSPPCCTCSECQAQKRKKRRELGSV</sequence>
<evidence type="ECO:0000313" key="1">
    <source>
        <dbReference type="EMBL" id="EMP42315.1"/>
    </source>
</evidence>
<proteinExistence type="predicted"/>
<dbReference type="Proteomes" id="UP000031443">
    <property type="component" value="Unassembled WGS sequence"/>
</dbReference>
<dbReference type="EMBL" id="KB476411">
    <property type="protein sequence ID" value="EMP42315.1"/>
    <property type="molecule type" value="Genomic_DNA"/>
</dbReference>
<name>M7C2E6_CHEMY</name>
<keyword evidence="2" id="KW-1185">Reference proteome</keyword>
<reference evidence="2" key="1">
    <citation type="journal article" date="2013" name="Nat. Genet.">
        <title>The draft genomes of soft-shell turtle and green sea turtle yield insights into the development and evolution of the turtle-specific body plan.</title>
        <authorList>
            <person name="Wang Z."/>
            <person name="Pascual-Anaya J."/>
            <person name="Zadissa A."/>
            <person name="Li W."/>
            <person name="Niimura Y."/>
            <person name="Huang Z."/>
            <person name="Li C."/>
            <person name="White S."/>
            <person name="Xiong Z."/>
            <person name="Fang D."/>
            <person name="Wang B."/>
            <person name="Ming Y."/>
            <person name="Chen Y."/>
            <person name="Zheng Y."/>
            <person name="Kuraku S."/>
            <person name="Pignatelli M."/>
            <person name="Herrero J."/>
            <person name="Beal K."/>
            <person name="Nozawa M."/>
            <person name="Li Q."/>
            <person name="Wang J."/>
            <person name="Zhang H."/>
            <person name="Yu L."/>
            <person name="Shigenobu S."/>
            <person name="Wang J."/>
            <person name="Liu J."/>
            <person name="Flicek P."/>
            <person name="Searle S."/>
            <person name="Wang J."/>
            <person name="Kuratani S."/>
            <person name="Yin Y."/>
            <person name="Aken B."/>
            <person name="Zhang G."/>
            <person name="Irie N."/>
        </authorList>
    </citation>
    <scope>NUCLEOTIDE SEQUENCE [LARGE SCALE GENOMIC DNA]</scope>
</reference>
<evidence type="ECO:0000313" key="2">
    <source>
        <dbReference type="Proteomes" id="UP000031443"/>
    </source>
</evidence>
<gene>
    <name evidence="1" type="ORF">UY3_00477</name>
</gene>
<dbReference type="AlphaFoldDB" id="M7C2E6"/>
<protein>
    <submittedName>
        <fullName evidence="1">Uncharacterized protein</fullName>
    </submittedName>
</protein>
<accession>M7C2E6</accession>
<organism evidence="1 2">
    <name type="scientific">Chelonia mydas</name>
    <name type="common">Green sea-turtle</name>
    <name type="synonym">Chelonia agassizi</name>
    <dbReference type="NCBI Taxonomy" id="8469"/>
    <lineage>
        <taxon>Eukaryota</taxon>
        <taxon>Metazoa</taxon>
        <taxon>Chordata</taxon>
        <taxon>Craniata</taxon>
        <taxon>Vertebrata</taxon>
        <taxon>Euteleostomi</taxon>
        <taxon>Archelosauria</taxon>
        <taxon>Testudinata</taxon>
        <taxon>Testudines</taxon>
        <taxon>Cryptodira</taxon>
        <taxon>Durocryptodira</taxon>
        <taxon>Americhelydia</taxon>
        <taxon>Chelonioidea</taxon>
        <taxon>Cheloniidae</taxon>
        <taxon>Chelonia</taxon>
    </lineage>
</organism>